<gene>
    <name evidence="2" type="ORF">V0U79_09030</name>
</gene>
<dbReference type="RefSeq" id="WP_330199172.1">
    <property type="nucleotide sequence ID" value="NZ_JAZDRP010000005.1"/>
</dbReference>
<feature type="signal peptide" evidence="1">
    <location>
        <begin position="1"/>
        <end position="25"/>
    </location>
</feature>
<protein>
    <submittedName>
        <fullName evidence="2">DUF5694 domain-containing protein</fullName>
    </submittedName>
</protein>
<organism evidence="2 3">
    <name type="scientific">Hyphobacterium lacteum</name>
    <dbReference type="NCBI Taxonomy" id="3116575"/>
    <lineage>
        <taxon>Bacteria</taxon>
        <taxon>Pseudomonadati</taxon>
        <taxon>Pseudomonadota</taxon>
        <taxon>Alphaproteobacteria</taxon>
        <taxon>Maricaulales</taxon>
        <taxon>Maricaulaceae</taxon>
        <taxon>Hyphobacterium</taxon>
    </lineage>
</organism>
<accession>A0ABU7LRH9</accession>
<proteinExistence type="predicted"/>
<sequence>MTFFRIAVGALLAACHAAMNPSALALQAGQISPAGLVGEIDGQPTQYVVLGTSHLSAAEGFDPAWLTPLLDRLESWAPDVIVVESLPGWQIETLQARSAEYPDVAATFGRTALAMAEAVSLEPRPLRREALAEAMQIAESDPDPSDRRRAIALFAAALEPDSAALQWSYLDPAERQPGNGVSAGLADQLDMRLSSMNERTTIGIALARRLNLARLHSLDDHQDKDLFLDSVFQEELSNHVPALMQSEALQAFLETQDFSFDGPGSVMEIYRWMNSPAYRELDVRGQWLSFLALPSNGLGRDRVAMWEIRNLGMASNARRAAIGRPGARILIIVGAAHRPWLEDYLSRMTDVEIVPSESLLGN</sequence>
<feature type="chain" id="PRO_5045569233" evidence="1">
    <location>
        <begin position="26"/>
        <end position="362"/>
    </location>
</feature>
<keyword evidence="3" id="KW-1185">Reference proteome</keyword>
<dbReference type="EMBL" id="JAZDRP010000005">
    <property type="protein sequence ID" value="MEE2526508.1"/>
    <property type="molecule type" value="Genomic_DNA"/>
</dbReference>
<keyword evidence="1" id="KW-0732">Signal</keyword>
<dbReference type="InterPro" id="IPR043749">
    <property type="entry name" value="DUF5694"/>
</dbReference>
<dbReference type="Proteomes" id="UP001354971">
    <property type="component" value="Unassembled WGS sequence"/>
</dbReference>
<name>A0ABU7LRH9_9PROT</name>
<dbReference type="Pfam" id="PF18950">
    <property type="entry name" value="DUF5694"/>
    <property type="match status" value="1"/>
</dbReference>
<evidence type="ECO:0000313" key="2">
    <source>
        <dbReference type="EMBL" id="MEE2526508.1"/>
    </source>
</evidence>
<evidence type="ECO:0000256" key="1">
    <source>
        <dbReference type="SAM" id="SignalP"/>
    </source>
</evidence>
<reference evidence="2 3" key="1">
    <citation type="submission" date="2024-01" db="EMBL/GenBank/DDBJ databases">
        <title>Hyphobacterium bacterium isolated from marine sediment.</title>
        <authorList>
            <person name="Zhao S."/>
        </authorList>
    </citation>
    <scope>NUCLEOTIDE SEQUENCE [LARGE SCALE GENOMIC DNA]</scope>
    <source>
        <strain evidence="3">HN65</strain>
    </source>
</reference>
<comment type="caution">
    <text evidence="2">The sequence shown here is derived from an EMBL/GenBank/DDBJ whole genome shotgun (WGS) entry which is preliminary data.</text>
</comment>
<evidence type="ECO:0000313" key="3">
    <source>
        <dbReference type="Proteomes" id="UP001354971"/>
    </source>
</evidence>